<dbReference type="InterPro" id="IPR013249">
    <property type="entry name" value="RNA_pol_sigma70_r4_t2"/>
</dbReference>
<feature type="domain" description="RNA polymerase sigma factor 70 region 4 type 2" evidence="7">
    <location>
        <begin position="131"/>
        <end position="179"/>
    </location>
</feature>
<dbReference type="InterPro" id="IPR013325">
    <property type="entry name" value="RNA_pol_sigma_r2"/>
</dbReference>
<dbReference type="InterPro" id="IPR007627">
    <property type="entry name" value="RNA_pol_sigma70_r2"/>
</dbReference>
<keyword evidence="2" id="KW-0805">Transcription regulation</keyword>
<dbReference type="GO" id="GO:0006352">
    <property type="term" value="P:DNA-templated transcription initiation"/>
    <property type="evidence" value="ECO:0007669"/>
    <property type="project" value="InterPro"/>
</dbReference>
<dbReference type="Pfam" id="PF08281">
    <property type="entry name" value="Sigma70_r4_2"/>
    <property type="match status" value="1"/>
</dbReference>
<protein>
    <submittedName>
        <fullName evidence="8">RNA polymerase ECF-type sigma factor</fullName>
    </submittedName>
</protein>
<feature type="domain" description="RNA polymerase sigma-70 region 2" evidence="6">
    <location>
        <begin position="22"/>
        <end position="88"/>
    </location>
</feature>
<dbReference type="PANTHER" id="PTHR43133">
    <property type="entry name" value="RNA POLYMERASE ECF-TYPE SIGMA FACTO"/>
    <property type="match status" value="1"/>
</dbReference>
<evidence type="ECO:0000313" key="9">
    <source>
        <dbReference type="Proteomes" id="UP000036908"/>
    </source>
</evidence>
<evidence type="ECO:0000259" key="7">
    <source>
        <dbReference type="Pfam" id="PF08281"/>
    </source>
</evidence>
<evidence type="ECO:0000256" key="4">
    <source>
        <dbReference type="ARBA" id="ARBA00023125"/>
    </source>
</evidence>
<dbReference type="SUPFAM" id="SSF88946">
    <property type="entry name" value="Sigma2 domain of RNA polymerase sigma factors"/>
    <property type="match status" value="1"/>
</dbReference>
<dbReference type="InterPro" id="IPR039425">
    <property type="entry name" value="RNA_pol_sigma-70-like"/>
</dbReference>
<keyword evidence="4" id="KW-0238">DNA-binding</keyword>
<reference evidence="9" key="1">
    <citation type="submission" date="2014-11" db="EMBL/GenBank/DDBJ databases">
        <title>Genome sequencing of Roseivirga sp. D-25.</title>
        <authorList>
            <person name="Selvaratnam C."/>
            <person name="Thevarajoo S."/>
            <person name="Goh K.M."/>
            <person name="Eee R."/>
            <person name="Chan K.-G."/>
            <person name="Chong C.S."/>
        </authorList>
    </citation>
    <scope>NUCLEOTIDE SEQUENCE [LARGE SCALE GENOMIC DNA]</scope>
    <source>
        <strain evidence="9">D-25</strain>
    </source>
</reference>
<evidence type="ECO:0000259" key="6">
    <source>
        <dbReference type="Pfam" id="PF04542"/>
    </source>
</evidence>
<organism evidence="8 9">
    <name type="scientific">Roseivirga seohaensis subsp. aquiponti</name>
    <dbReference type="NCBI Taxonomy" id="1566026"/>
    <lineage>
        <taxon>Bacteria</taxon>
        <taxon>Pseudomonadati</taxon>
        <taxon>Bacteroidota</taxon>
        <taxon>Cytophagia</taxon>
        <taxon>Cytophagales</taxon>
        <taxon>Roseivirgaceae</taxon>
        <taxon>Roseivirga</taxon>
    </lineage>
</organism>
<comment type="similarity">
    <text evidence="1">Belongs to the sigma-70 factor family. ECF subfamily.</text>
</comment>
<comment type="caution">
    <text evidence="8">The sequence shown here is derived from an EMBL/GenBank/DDBJ whole genome shotgun (WGS) entry which is preliminary data.</text>
</comment>
<dbReference type="Pfam" id="PF04542">
    <property type="entry name" value="Sigma70_r2"/>
    <property type="match status" value="1"/>
</dbReference>
<dbReference type="GO" id="GO:0016987">
    <property type="term" value="F:sigma factor activity"/>
    <property type="evidence" value="ECO:0007669"/>
    <property type="project" value="UniProtKB-KW"/>
</dbReference>
<gene>
    <name evidence="8" type="ORF">OB69_13895</name>
</gene>
<dbReference type="CDD" id="cd06171">
    <property type="entry name" value="Sigma70_r4"/>
    <property type="match status" value="1"/>
</dbReference>
<dbReference type="InterPro" id="IPR036388">
    <property type="entry name" value="WH-like_DNA-bd_sf"/>
</dbReference>
<keyword evidence="9" id="KW-1185">Reference proteome</keyword>
<evidence type="ECO:0000256" key="5">
    <source>
        <dbReference type="ARBA" id="ARBA00023163"/>
    </source>
</evidence>
<dbReference type="NCBIfam" id="TIGR02937">
    <property type="entry name" value="sigma70-ECF"/>
    <property type="match status" value="1"/>
</dbReference>
<dbReference type="GO" id="GO:0003677">
    <property type="term" value="F:DNA binding"/>
    <property type="evidence" value="ECO:0007669"/>
    <property type="project" value="UniProtKB-KW"/>
</dbReference>
<dbReference type="Gene3D" id="1.10.1740.10">
    <property type="match status" value="1"/>
</dbReference>
<dbReference type="InterPro" id="IPR013324">
    <property type="entry name" value="RNA_pol_sigma_r3/r4-like"/>
</dbReference>
<dbReference type="SUPFAM" id="SSF88659">
    <property type="entry name" value="Sigma3 and sigma4 domains of RNA polymerase sigma factors"/>
    <property type="match status" value="1"/>
</dbReference>
<dbReference type="AlphaFoldDB" id="A0A0L8AJ48"/>
<dbReference type="PANTHER" id="PTHR43133:SF8">
    <property type="entry name" value="RNA POLYMERASE SIGMA FACTOR HI_1459-RELATED"/>
    <property type="match status" value="1"/>
</dbReference>
<accession>A0A0L8AJ48</accession>
<dbReference type="Proteomes" id="UP000036908">
    <property type="component" value="Unassembled WGS sequence"/>
</dbReference>
<evidence type="ECO:0000313" key="8">
    <source>
        <dbReference type="EMBL" id="KOF02175.1"/>
    </source>
</evidence>
<evidence type="ECO:0000256" key="3">
    <source>
        <dbReference type="ARBA" id="ARBA00023082"/>
    </source>
</evidence>
<dbReference type="EMBL" id="JSVA01000016">
    <property type="protein sequence ID" value="KOF02175.1"/>
    <property type="molecule type" value="Genomic_DNA"/>
</dbReference>
<keyword evidence="3" id="KW-0731">Sigma factor</keyword>
<dbReference type="InterPro" id="IPR014284">
    <property type="entry name" value="RNA_pol_sigma-70_dom"/>
</dbReference>
<evidence type="ECO:0000256" key="1">
    <source>
        <dbReference type="ARBA" id="ARBA00010641"/>
    </source>
</evidence>
<dbReference type="Gene3D" id="1.10.10.10">
    <property type="entry name" value="Winged helix-like DNA-binding domain superfamily/Winged helix DNA-binding domain"/>
    <property type="match status" value="1"/>
</dbReference>
<dbReference type="PATRIC" id="fig|1566026.4.peg.1088"/>
<evidence type="ECO:0000256" key="2">
    <source>
        <dbReference type="ARBA" id="ARBA00023015"/>
    </source>
</evidence>
<sequence>MPQTNFLITAAKQGDAIALNQLVKQWYKRIYNFALKYFGDHDQAMEVTQKTFISMNKNLKSLQDERRFKPWLYRIASNYCHEEARRQKAKWVFPFMKVQSKTDQEFIHNTKSTDRNSDPEKEFGSMELKEVLKKALAELPEEQRLVVIMKEYEGLKIREIAEAMDISENTVKSRLYYALGSLKKLLAQWNINQETIHYEL</sequence>
<dbReference type="OrthoDB" id="9780326at2"/>
<keyword evidence="5" id="KW-0804">Transcription</keyword>
<name>A0A0L8AJ48_9BACT</name>
<proteinExistence type="inferred from homology"/>